<gene>
    <name evidence="1" type="ORF">MHI_LOCUS726190</name>
</gene>
<keyword evidence="2" id="KW-1185">Reference proteome</keyword>
<comment type="caution">
    <text evidence="1">The sequence shown here is derived from an EMBL/GenBank/DDBJ whole genome shotgun (WGS) entry which is preliminary data.</text>
</comment>
<evidence type="ECO:0000313" key="1">
    <source>
        <dbReference type="EMBL" id="CAD1477436.1"/>
    </source>
</evidence>
<feature type="non-terminal residue" evidence="1">
    <location>
        <position position="1"/>
    </location>
</feature>
<evidence type="ECO:0000313" key="2">
    <source>
        <dbReference type="Proteomes" id="UP000752696"/>
    </source>
</evidence>
<dbReference type="Proteomes" id="UP000752696">
    <property type="component" value="Unassembled WGS sequence"/>
</dbReference>
<dbReference type="EMBL" id="CAJDYZ010010010">
    <property type="protein sequence ID" value="CAD1477436.1"/>
    <property type="molecule type" value="Genomic_DNA"/>
</dbReference>
<dbReference type="AlphaFoldDB" id="A0A6V7HDP1"/>
<protein>
    <submittedName>
        <fullName evidence="1">Uncharacterized protein</fullName>
    </submittedName>
</protein>
<name>A0A6V7HDP1_9HYME</name>
<organism evidence="1 2">
    <name type="scientific">Heterotrigona itama</name>
    <dbReference type="NCBI Taxonomy" id="395501"/>
    <lineage>
        <taxon>Eukaryota</taxon>
        <taxon>Metazoa</taxon>
        <taxon>Ecdysozoa</taxon>
        <taxon>Arthropoda</taxon>
        <taxon>Hexapoda</taxon>
        <taxon>Insecta</taxon>
        <taxon>Pterygota</taxon>
        <taxon>Neoptera</taxon>
        <taxon>Endopterygota</taxon>
        <taxon>Hymenoptera</taxon>
        <taxon>Apocrita</taxon>
        <taxon>Aculeata</taxon>
        <taxon>Apoidea</taxon>
        <taxon>Anthophila</taxon>
        <taxon>Apidae</taxon>
        <taxon>Heterotrigona</taxon>
    </lineage>
</organism>
<proteinExistence type="predicted"/>
<accession>A0A6V7HDP1</accession>
<sequence>KTKCLEISKESVDKLNLPENYYFQQDSEKNAKHSAKIVKLSHPNLNSMKHL</sequence>
<reference evidence="1" key="1">
    <citation type="submission" date="2020-07" db="EMBL/GenBank/DDBJ databases">
        <authorList>
            <person name="Nazaruddin N."/>
        </authorList>
    </citation>
    <scope>NUCLEOTIDE SEQUENCE</scope>
</reference>